<organism evidence="2 3">
    <name type="scientific">Orchesella dallaii</name>
    <dbReference type="NCBI Taxonomy" id="48710"/>
    <lineage>
        <taxon>Eukaryota</taxon>
        <taxon>Metazoa</taxon>
        <taxon>Ecdysozoa</taxon>
        <taxon>Arthropoda</taxon>
        <taxon>Hexapoda</taxon>
        <taxon>Collembola</taxon>
        <taxon>Entomobryomorpha</taxon>
        <taxon>Entomobryoidea</taxon>
        <taxon>Orchesellidae</taxon>
        <taxon>Orchesellinae</taxon>
        <taxon>Orchesella</taxon>
    </lineage>
</organism>
<accession>A0ABP1RHX6</accession>
<proteinExistence type="predicted"/>
<name>A0ABP1RHX6_9HEXA</name>
<gene>
    <name evidence="2" type="ORF">ODALV1_LOCUS22390</name>
</gene>
<dbReference type="Proteomes" id="UP001642540">
    <property type="component" value="Unassembled WGS sequence"/>
</dbReference>
<evidence type="ECO:0000313" key="2">
    <source>
        <dbReference type="EMBL" id="CAL8128622.1"/>
    </source>
</evidence>
<evidence type="ECO:0000313" key="3">
    <source>
        <dbReference type="Proteomes" id="UP001642540"/>
    </source>
</evidence>
<dbReference type="EMBL" id="CAXLJM020000075">
    <property type="protein sequence ID" value="CAL8128622.1"/>
    <property type="molecule type" value="Genomic_DNA"/>
</dbReference>
<comment type="caution">
    <text evidence="2">The sequence shown here is derived from an EMBL/GenBank/DDBJ whole genome shotgun (WGS) entry which is preliminary data.</text>
</comment>
<feature type="coiled-coil region" evidence="1">
    <location>
        <begin position="129"/>
        <end position="216"/>
    </location>
</feature>
<protein>
    <submittedName>
        <fullName evidence="2">Uncharacterized protein</fullName>
    </submittedName>
</protein>
<reference evidence="2 3" key="1">
    <citation type="submission" date="2024-08" db="EMBL/GenBank/DDBJ databases">
        <authorList>
            <person name="Cucini C."/>
            <person name="Frati F."/>
        </authorList>
    </citation>
    <scope>NUCLEOTIDE SEQUENCE [LARGE SCALE GENOMIC DNA]</scope>
</reference>
<keyword evidence="3" id="KW-1185">Reference proteome</keyword>
<sequence length="217" mass="24589">MKKNPHYNHSHSLPPQISPLPPYGHIPQQPTVPHLQSQELHQQSTVCHHQPQVQLPPVQVQLQDNYNSPNTVPASVSTQEFVNTNATSPHPFRQITNVNENPPESYPFDLPLALQQGIPTQSQSLAPSYNDLQNERDQLSNVNRLLTTKVRNLEEKLTKEEANNLKVQTELTDQINSLKSGLLSARFKNKQVAKNVANLEDKNRKLEEKLKSVENKN</sequence>
<keyword evidence="1" id="KW-0175">Coiled coil</keyword>
<evidence type="ECO:0000256" key="1">
    <source>
        <dbReference type="SAM" id="Coils"/>
    </source>
</evidence>